<evidence type="ECO:0000313" key="7">
    <source>
        <dbReference type="Proteomes" id="UP001515943"/>
    </source>
</evidence>
<dbReference type="SMART" id="SM00320">
    <property type="entry name" value="WD40"/>
    <property type="match status" value="12"/>
</dbReference>
<feature type="region of interest" description="Disordered" evidence="4">
    <location>
        <begin position="620"/>
        <end position="644"/>
    </location>
</feature>
<dbReference type="InterPro" id="IPR036322">
    <property type="entry name" value="WD40_repeat_dom_sf"/>
</dbReference>
<dbReference type="EMBL" id="VSRL01000319">
    <property type="protein sequence ID" value="NKE63131.1"/>
    <property type="molecule type" value="Genomic_DNA"/>
</dbReference>
<feature type="repeat" description="WD" evidence="3">
    <location>
        <begin position="330"/>
        <end position="362"/>
    </location>
</feature>
<dbReference type="PROSITE" id="PS50294">
    <property type="entry name" value="WD_REPEATS_REGION"/>
    <property type="match status" value="7"/>
</dbReference>
<dbReference type="Gene3D" id="2.130.10.10">
    <property type="entry name" value="YVTN repeat-like/Quinoprotein amine dehydrogenase"/>
    <property type="match status" value="4"/>
</dbReference>
<keyword evidence="2" id="KW-0677">Repeat</keyword>
<dbReference type="InterPro" id="IPR001680">
    <property type="entry name" value="WD40_rpt"/>
</dbReference>
<dbReference type="InterPro" id="IPR015943">
    <property type="entry name" value="WD40/YVTN_repeat-like_dom_sf"/>
</dbReference>
<evidence type="ECO:0000256" key="3">
    <source>
        <dbReference type="PROSITE-ProRule" id="PRU00221"/>
    </source>
</evidence>
<feature type="non-terminal residue" evidence="6">
    <location>
        <position position="1"/>
    </location>
</feature>
<keyword evidence="1 3" id="KW-0853">WD repeat</keyword>
<dbReference type="InterPro" id="IPR020472">
    <property type="entry name" value="WD40_PAC1"/>
</dbReference>
<dbReference type="SUPFAM" id="SSF50978">
    <property type="entry name" value="WD40 repeat-like"/>
    <property type="match status" value="2"/>
</dbReference>
<feature type="repeat" description="WD" evidence="3">
    <location>
        <begin position="731"/>
        <end position="772"/>
    </location>
</feature>
<feature type="repeat" description="WD" evidence="3">
    <location>
        <begin position="411"/>
        <end position="444"/>
    </location>
</feature>
<name>A0ABX1FX35_9PSEU</name>
<evidence type="ECO:0000256" key="2">
    <source>
        <dbReference type="ARBA" id="ARBA00022737"/>
    </source>
</evidence>
<dbReference type="RefSeq" id="WP_167979730.1">
    <property type="nucleotide sequence ID" value="NZ_VSRL01000319.1"/>
</dbReference>
<proteinExistence type="predicted"/>
<reference evidence="6 7" key="1">
    <citation type="submission" date="2019-08" db="EMBL/GenBank/DDBJ databases">
        <title>Lentzea from Indian Himalayas.</title>
        <authorList>
            <person name="Mandal S."/>
            <person name="Mallick Gupta A."/>
            <person name="Maiti P.K."/>
            <person name="Sarkar J."/>
            <person name="Mandal S."/>
        </authorList>
    </citation>
    <scope>NUCLEOTIDE SEQUENCE [LARGE SCALE GENOMIC DNA]</scope>
    <source>
        <strain evidence="6 7">PSKA42</strain>
    </source>
</reference>
<gene>
    <name evidence="6" type="ORF">FXN61_42980</name>
</gene>
<feature type="repeat" description="WD" evidence="3">
    <location>
        <begin position="277"/>
        <end position="318"/>
    </location>
</feature>
<evidence type="ECO:0000256" key="4">
    <source>
        <dbReference type="SAM" id="MobiDB-lite"/>
    </source>
</evidence>
<dbReference type="PROSITE" id="PS50082">
    <property type="entry name" value="WD_REPEATS_2"/>
    <property type="match status" value="9"/>
</dbReference>
<dbReference type="PRINTS" id="PR00320">
    <property type="entry name" value="GPROTEINBRPT"/>
</dbReference>
<sequence length="799" mass="86251">HGRDPGSLYRGVPLTQATDWAQRDPAALNAEEKAFLDASKAAVEHELATETRRTTNLRRVVALLAALLLVATTATVFAVRAQQQTTEQRTNALAQKAIAEANGLQDRDPGLASQLRLAAYRLTGLPAARDSLLSTFAAPQVTVVRGHQDAASYALFSPDGKIMATAADDKTLIIWDFADPYHPTELGRLRAGENATHGMAFSPDSKTLATAGWDGLIRLVDLTDPRKPVEKARISGHDGQVQAVQFTPDGRTLVSSGQDKTIRVWDLSGPATLVRTIQAHEQLVHGISLNPAGTTLASASWDGTVKLWELATGAHLSTIDPATGDFASDAVAFSPDGRTLATGADNGDVQLWNVTDPRSPALLSTTTGHSFSIHALAFSADGKFLASGGGDKTTRVWNVTDLRDVRLATALAGHTDTLWSVNFSPDSKRMVTATTDAEVRVLDLANLTYAHHKWTVWKLDHDKRGRYFATVSSDGTIKLWRPQDRHAEEISTLPGLTPADEALTVDVNPARDVVFGSTMTWQGLWDVSDPAQPRELTRAITRNVPIVAATFSNDGKMLAVCEEDGVVGLWNVTDPAAPVKVGGFAIPKTDMVWQIEFSQDDRTLVIANGSRELQLWDVSNPASPRAHPALRTDDTPNPIRRGGQAGREEAMTVVVHGNVMAFANMGSSGALYDISDPAQPRKLSSLPNDGGPLQRLAFSPDGTLIAAGTTDDVIRVWDVRDPRNPQVRAVLHGHTERVWGVAFAPDNRTLATTGADRTVRVWDIDLEATAARVCATTTAHLSTRHWEQYFPGVEPRPLC</sequence>
<keyword evidence="5" id="KW-1133">Transmembrane helix</keyword>
<keyword evidence="5" id="KW-0812">Transmembrane</keyword>
<organism evidence="6 7">
    <name type="scientific">Lentzea indica</name>
    <dbReference type="NCBI Taxonomy" id="2604800"/>
    <lineage>
        <taxon>Bacteria</taxon>
        <taxon>Bacillati</taxon>
        <taxon>Actinomycetota</taxon>
        <taxon>Actinomycetes</taxon>
        <taxon>Pseudonocardiales</taxon>
        <taxon>Pseudonocardiaceae</taxon>
        <taxon>Lentzea</taxon>
    </lineage>
</organism>
<feature type="transmembrane region" description="Helical" evidence="5">
    <location>
        <begin position="60"/>
        <end position="79"/>
    </location>
</feature>
<feature type="repeat" description="WD" evidence="3">
    <location>
        <begin position="234"/>
        <end position="275"/>
    </location>
</feature>
<accession>A0ABX1FX35</accession>
<feature type="repeat" description="WD" evidence="3">
    <location>
        <begin position="366"/>
        <end position="407"/>
    </location>
</feature>
<comment type="caution">
    <text evidence="6">The sequence shown here is derived from an EMBL/GenBank/DDBJ whole genome shotgun (WGS) entry which is preliminary data.</text>
</comment>
<evidence type="ECO:0000256" key="1">
    <source>
        <dbReference type="ARBA" id="ARBA00022574"/>
    </source>
</evidence>
<evidence type="ECO:0000313" key="6">
    <source>
        <dbReference type="EMBL" id="NKE63131.1"/>
    </source>
</evidence>
<dbReference type="PROSITE" id="PS00678">
    <property type="entry name" value="WD_REPEATS_1"/>
    <property type="match status" value="6"/>
</dbReference>
<feature type="repeat" description="WD" evidence="3">
    <location>
        <begin position="449"/>
        <end position="480"/>
    </location>
</feature>
<dbReference type="InterPro" id="IPR019775">
    <property type="entry name" value="WD40_repeat_CS"/>
</dbReference>
<feature type="repeat" description="WD" evidence="3">
    <location>
        <begin position="144"/>
        <end position="176"/>
    </location>
</feature>
<evidence type="ECO:0000256" key="5">
    <source>
        <dbReference type="SAM" id="Phobius"/>
    </source>
</evidence>
<protein>
    <submittedName>
        <fullName evidence="6">WD40 repeat domain-containing protein</fullName>
    </submittedName>
</protein>
<dbReference type="Pfam" id="PF00400">
    <property type="entry name" value="WD40"/>
    <property type="match status" value="11"/>
</dbReference>
<dbReference type="PANTHER" id="PTHR44129">
    <property type="entry name" value="WD REPEAT-CONTAINING PROTEIN POP1"/>
    <property type="match status" value="1"/>
</dbReference>
<dbReference type="InterPro" id="IPR050349">
    <property type="entry name" value="WD_LIS1/nudF_dynein_reg"/>
</dbReference>
<dbReference type="Proteomes" id="UP001515943">
    <property type="component" value="Unassembled WGS sequence"/>
</dbReference>
<keyword evidence="7" id="KW-1185">Reference proteome</keyword>
<keyword evidence="5" id="KW-0472">Membrane</keyword>
<feature type="repeat" description="WD" evidence="3">
    <location>
        <begin position="686"/>
        <end position="727"/>
    </location>
</feature>
<dbReference type="CDD" id="cd00200">
    <property type="entry name" value="WD40"/>
    <property type="match status" value="1"/>
</dbReference>